<proteinExistence type="inferred from homology"/>
<dbReference type="PROSITE" id="PS00086">
    <property type="entry name" value="CYTOCHROME_P450"/>
    <property type="match status" value="1"/>
</dbReference>
<dbReference type="PRINTS" id="PR00385">
    <property type="entry name" value="P450"/>
</dbReference>
<dbReference type="Pfam" id="PF00067">
    <property type="entry name" value="p450"/>
    <property type="match status" value="1"/>
</dbReference>
<evidence type="ECO:0000256" key="7">
    <source>
        <dbReference type="RuleBase" id="RU000461"/>
    </source>
</evidence>
<gene>
    <name evidence="8" type="ORF">SRIMR7_07055</name>
</gene>
<keyword evidence="6 7" id="KW-0503">Monooxygenase</keyword>
<name>A0ABY3YVC6_STRRM</name>
<dbReference type="InterPro" id="IPR017972">
    <property type="entry name" value="Cyt_P450_CS"/>
</dbReference>
<dbReference type="SUPFAM" id="SSF48264">
    <property type="entry name" value="Cytochrome P450"/>
    <property type="match status" value="1"/>
</dbReference>
<dbReference type="InterPro" id="IPR036396">
    <property type="entry name" value="Cyt_P450_sf"/>
</dbReference>
<evidence type="ECO:0000256" key="6">
    <source>
        <dbReference type="ARBA" id="ARBA00023033"/>
    </source>
</evidence>
<dbReference type="Gene3D" id="1.10.630.10">
    <property type="entry name" value="Cytochrome P450"/>
    <property type="match status" value="1"/>
</dbReference>
<evidence type="ECO:0000313" key="8">
    <source>
        <dbReference type="EMBL" id="UNZ01893.1"/>
    </source>
</evidence>
<evidence type="ECO:0000256" key="1">
    <source>
        <dbReference type="ARBA" id="ARBA00010617"/>
    </source>
</evidence>
<dbReference type="Proteomes" id="UP000829494">
    <property type="component" value="Chromosome"/>
</dbReference>
<evidence type="ECO:0000313" key="9">
    <source>
        <dbReference type="Proteomes" id="UP000829494"/>
    </source>
</evidence>
<dbReference type="PANTHER" id="PTHR24291">
    <property type="entry name" value="CYTOCHROME P450 FAMILY 4"/>
    <property type="match status" value="1"/>
</dbReference>
<evidence type="ECO:0000256" key="5">
    <source>
        <dbReference type="ARBA" id="ARBA00023004"/>
    </source>
</evidence>
<sequence>MASRTRIDTPGRNEHRLHTVPLRHVLGGLRAGGPLGLMERTGRRSQGALTRLELGAFRPFLVTHPDHLRHVLRDHGANYRRGTAMWKAMGRLTGMGIAGEGPQWRASRELWCRGLSGGAHVFADGTADAVAGAVADLERRVAAGATVDALTEMTRVVLRVVNPAFFGSRIPQGECDRLAAAVAVAFDSLLWRMALPFVPLAVPLPGDRAFTRATRTVNGILLPLIRRARHAHHRGPDLMSTLLDGADADGRALGDAHVAQDIVAMFVAGSESSALTLTWAWVALAGHADIAAEVRREADAVLGGGPPRPEHARRLVFTRRVLAEVCRLYAMAWAVPRTAVAEDVIGGVTVPAGATLVLSPYLTHRLPAFWERPLRFDPGRFTDERVRGRHPLAYLPFGDGPHQCVGQSFFFQQAALVVATMMSRFRIAVPTPAEPRAAVALRPRSRVDLALTPRG</sequence>
<keyword evidence="3 7" id="KW-0479">Metal-binding</keyword>
<keyword evidence="9" id="KW-1185">Reference proteome</keyword>
<keyword evidence="4 7" id="KW-0560">Oxidoreductase</keyword>
<protein>
    <submittedName>
        <fullName evidence="8">Epi-isozizaene 5-monooxygenase/(E)-beta-farnesene synthase</fullName>
    </submittedName>
</protein>
<evidence type="ECO:0000256" key="2">
    <source>
        <dbReference type="ARBA" id="ARBA00022617"/>
    </source>
</evidence>
<dbReference type="GeneID" id="66859022"/>
<evidence type="ECO:0000256" key="3">
    <source>
        <dbReference type="ARBA" id="ARBA00022723"/>
    </source>
</evidence>
<dbReference type="PANTHER" id="PTHR24291:SF50">
    <property type="entry name" value="BIFUNCTIONAL ALBAFLAVENONE MONOOXYGENASE_TERPENE SYNTHASE"/>
    <property type="match status" value="1"/>
</dbReference>
<comment type="similarity">
    <text evidence="1 7">Belongs to the cytochrome P450 family.</text>
</comment>
<keyword evidence="2 7" id="KW-0349">Heme</keyword>
<organism evidence="8 9">
    <name type="scientific">Streptomyces rimosus subsp. rimosus</name>
    <dbReference type="NCBI Taxonomy" id="132474"/>
    <lineage>
        <taxon>Bacteria</taxon>
        <taxon>Bacillati</taxon>
        <taxon>Actinomycetota</taxon>
        <taxon>Actinomycetes</taxon>
        <taxon>Kitasatosporales</taxon>
        <taxon>Streptomycetaceae</taxon>
        <taxon>Streptomyces</taxon>
    </lineage>
</organism>
<reference evidence="8 9" key="1">
    <citation type="submission" date="2022-03" db="EMBL/GenBank/DDBJ databases">
        <title>Complete genome of Streptomyces rimosus ssp. rimosus R7 (=ATCC 10970).</title>
        <authorList>
            <person name="Beganovic S."/>
            <person name="Ruckert C."/>
            <person name="Busche T."/>
            <person name="Kalinowski J."/>
            <person name="Wittmann C."/>
        </authorList>
    </citation>
    <scope>NUCLEOTIDE SEQUENCE [LARGE SCALE GENOMIC DNA]</scope>
    <source>
        <strain evidence="8 9">R7</strain>
    </source>
</reference>
<dbReference type="PRINTS" id="PR00463">
    <property type="entry name" value="EP450I"/>
</dbReference>
<accession>A0ABY3YVC6</accession>
<keyword evidence="5 7" id="KW-0408">Iron</keyword>
<evidence type="ECO:0000256" key="4">
    <source>
        <dbReference type="ARBA" id="ARBA00023002"/>
    </source>
</evidence>
<dbReference type="InterPro" id="IPR050196">
    <property type="entry name" value="Cytochrome_P450_Monoox"/>
</dbReference>
<dbReference type="InterPro" id="IPR001128">
    <property type="entry name" value="Cyt_P450"/>
</dbReference>
<dbReference type="InterPro" id="IPR002401">
    <property type="entry name" value="Cyt_P450_E_grp-I"/>
</dbReference>
<dbReference type="RefSeq" id="WP_003981774.1">
    <property type="nucleotide sequence ID" value="NZ_CP043497.1"/>
</dbReference>
<dbReference type="EMBL" id="CP094298">
    <property type="protein sequence ID" value="UNZ01893.1"/>
    <property type="molecule type" value="Genomic_DNA"/>
</dbReference>